<dbReference type="Pfam" id="PF12802">
    <property type="entry name" value="MarR_2"/>
    <property type="match status" value="1"/>
</dbReference>
<dbReference type="SMART" id="SM00347">
    <property type="entry name" value="HTH_MARR"/>
    <property type="match status" value="1"/>
</dbReference>
<evidence type="ECO:0000256" key="1">
    <source>
        <dbReference type="SAM" id="MobiDB-lite"/>
    </source>
</evidence>
<dbReference type="InterPro" id="IPR036388">
    <property type="entry name" value="WH-like_DNA-bd_sf"/>
</dbReference>
<dbReference type="PANTHER" id="PTHR33164">
    <property type="entry name" value="TRANSCRIPTIONAL REGULATOR, MARR FAMILY"/>
    <property type="match status" value="1"/>
</dbReference>
<dbReference type="InterPro" id="IPR039422">
    <property type="entry name" value="MarR/SlyA-like"/>
</dbReference>
<dbReference type="OrthoDB" id="3237509at2"/>
<dbReference type="Gene3D" id="1.10.10.10">
    <property type="entry name" value="Winged helix-like DNA-binding domain superfamily/Winged helix DNA-binding domain"/>
    <property type="match status" value="1"/>
</dbReference>
<dbReference type="PRINTS" id="PR00598">
    <property type="entry name" value="HTHMARR"/>
</dbReference>
<proteinExistence type="predicted"/>
<dbReference type="EMBL" id="BJVI01000027">
    <property type="protein sequence ID" value="GEL18881.1"/>
    <property type="molecule type" value="Genomic_DNA"/>
</dbReference>
<organism evidence="3 4">
    <name type="scientific">Pseudonocardia asaccharolytica DSM 44247 = NBRC 16224</name>
    <dbReference type="NCBI Taxonomy" id="1123024"/>
    <lineage>
        <taxon>Bacteria</taxon>
        <taxon>Bacillati</taxon>
        <taxon>Actinomycetota</taxon>
        <taxon>Actinomycetes</taxon>
        <taxon>Pseudonocardiales</taxon>
        <taxon>Pseudonocardiaceae</taxon>
        <taxon>Pseudonocardia</taxon>
    </lineage>
</organism>
<dbReference type="PROSITE" id="PS50995">
    <property type="entry name" value="HTH_MARR_2"/>
    <property type="match status" value="1"/>
</dbReference>
<gene>
    <name evidence="3" type="ORF">PA7_27180</name>
</gene>
<evidence type="ECO:0000313" key="3">
    <source>
        <dbReference type="EMBL" id="GEL18881.1"/>
    </source>
</evidence>
<dbReference type="RefSeq" id="WP_084795663.1">
    <property type="nucleotide sequence ID" value="NZ_AUII01000001.1"/>
</dbReference>
<dbReference type="AlphaFoldDB" id="A0A511D257"/>
<protein>
    <submittedName>
        <fullName evidence="3">MarR family transcriptional regulator</fullName>
    </submittedName>
</protein>
<evidence type="ECO:0000259" key="2">
    <source>
        <dbReference type="PROSITE" id="PS50995"/>
    </source>
</evidence>
<dbReference type="GO" id="GO:0006950">
    <property type="term" value="P:response to stress"/>
    <property type="evidence" value="ECO:0007669"/>
    <property type="project" value="TreeGrafter"/>
</dbReference>
<comment type="caution">
    <text evidence="3">The sequence shown here is derived from an EMBL/GenBank/DDBJ whole genome shotgun (WGS) entry which is preliminary data.</text>
</comment>
<dbReference type="SUPFAM" id="SSF46785">
    <property type="entry name" value="Winged helix' DNA-binding domain"/>
    <property type="match status" value="1"/>
</dbReference>
<dbReference type="InterPro" id="IPR036390">
    <property type="entry name" value="WH_DNA-bd_sf"/>
</dbReference>
<evidence type="ECO:0000313" key="4">
    <source>
        <dbReference type="Proteomes" id="UP000321328"/>
    </source>
</evidence>
<name>A0A511D257_9PSEU</name>
<keyword evidence="4" id="KW-1185">Reference proteome</keyword>
<dbReference type="PANTHER" id="PTHR33164:SF104">
    <property type="entry name" value="TRANSCRIPTIONAL REGULATORY PROTEIN"/>
    <property type="match status" value="1"/>
</dbReference>
<dbReference type="STRING" id="1123024.GCA_000423625_00286"/>
<accession>A0A511D257</accession>
<reference evidence="3 4" key="1">
    <citation type="submission" date="2019-07" db="EMBL/GenBank/DDBJ databases">
        <title>Whole genome shotgun sequence of Pseudonocardia asaccharolytica NBRC 16224.</title>
        <authorList>
            <person name="Hosoyama A."/>
            <person name="Uohara A."/>
            <person name="Ohji S."/>
            <person name="Ichikawa N."/>
        </authorList>
    </citation>
    <scope>NUCLEOTIDE SEQUENCE [LARGE SCALE GENOMIC DNA]</scope>
    <source>
        <strain evidence="3 4">NBRC 16224</strain>
    </source>
</reference>
<feature type="region of interest" description="Disordered" evidence="1">
    <location>
        <begin position="160"/>
        <end position="190"/>
    </location>
</feature>
<sequence length="190" mass="20722">MPDHVDRILEQWAAERPDLDVSPMAVLGRLTRASLLVGAELRRTFSTHDLDAASFDVLATLRRSGPPYRLSPTELMRSAMVTSGAITQRLDRIQARGLVTRTPSDADGRGVHVTLTEDGRKLIDRALPDHVDTEHRLLAALTPAQRETLADALRDLLASLGDTTDRTPVPTPGRSRPSRPGLSSTKPPAE</sequence>
<dbReference type="InterPro" id="IPR000835">
    <property type="entry name" value="HTH_MarR-typ"/>
</dbReference>
<dbReference type="GO" id="GO:0003700">
    <property type="term" value="F:DNA-binding transcription factor activity"/>
    <property type="evidence" value="ECO:0007669"/>
    <property type="project" value="InterPro"/>
</dbReference>
<feature type="domain" description="HTH marR-type" evidence="2">
    <location>
        <begin position="23"/>
        <end position="158"/>
    </location>
</feature>
<dbReference type="Proteomes" id="UP000321328">
    <property type="component" value="Unassembled WGS sequence"/>
</dbReference>